<protein>
    <submittedName>
        <fullName evidence="3">Phage integrase family protein</fullName>
    </submittedName>
</protein>
<evidence type="ECO:0000313" key="3">
    <source>
        <dbReference type="EMBL" id="SFO69840.1"/>
    </source>
</evidence>
<dbReference type="GO" id="GO:0006310">
    <property type="term" value="P:DNA recombination"/>
    <property type="evidence" value="ECO:0007669"/>
    <property type="project" value="UniProtKB-KW"/>
</dbReference>
<reference evidence="3 4" key="1">
    <citation type="submission" date="2016-10" db="EMBL/GenBank/DDBJ databases">
        <authorList>
            <person name="de Groot N.N."/>
        </authorList>
    </citation>
    <scope>NUCLEOTIDE SEQUENCE [LARGE SCALE GENOMIC DNA]</scope>
    <source>
        <strain evidence="3 4">CGMCC 1.9157</strain>
    </source>
</reference>
<dbReference type="SUPFAM" id="SSF56349">
    <property type="entry name" value="DNA breaking-rejoining enzymes"/>
    <property type="match status" value="1"/>
</dbReference>
<dbReference type="InterPro" id="IPR013762">
    <property type="entry name" value="Integrase-like_cat_sf"/>
</dbReference>
<evidence type="ECO:0000256" key="1">
    <source>
        <dbReference type="ARBA" id="ARBA00023172"/>
    </source>
</evidence>
<dbReference type="AlphaFoldDB" id="A0A1I5JB27"/>
<dbReference type="InterPro" id="IPR011010">
    <property type="entry name" value="DNA_brk_join_enz"/>
</dbReference>
<dbReference type="GO" id="GO:0015074">
    <property type="term" value="P:DNA integration"/>
    <property type="evidence" value="ECO:0007669"/>
    <property type="project" value="InterPro"/>
</dbReference>
<dbReference type="Gene3D" id="1.10.443.10">
    <property type="entry name" value="Intergrase catalytic core"/>
    <property type="match status" value="1"/>
</dbReference>
<evidence type="ECO:0000313" key="4">
    <source>
        <dbReference type="Proteomes" id="UP000199236"/>
    </source>
</evidence>
<dbReference type="EMBL" id="FOVR01000011">
    <property type="protein sequence ID" value="SFO69840.1"/>
    <property type="molecule type" value="Genomic_DNA"/>
</dbReference>
<dbReference type="InterPro" id="IPR002104">
    <property type="entry name" value="Integrase_catalytic"/>
</dbReference>
<dbReference type="STRING" id="655353.SAMN04488056_11152"/>
<dbReference type="PROSITE" id="PS51898">
    <property type="entry name" value="TYR_RECOMBINASE"/>
    <property type="match status" value="1"/>
</dbReference>
<name>A0A1I5JB27_9HYPH</name>
<sequence>MAEAQKGLKHPNARLFPVAPHSVTTAVRRARRDAGLDEDVRIYQLRHTRCTIVAKKGFNQAQIMMVIGQRDSRSVQRYTHLNVKDVIDILD</sequence>
<dbReference type="Pfam" id="PF00589">
    <property type="entry name" value="Phage_integrase"/>
    <property type="match status" value="1"/>
</dbReference>
<dbReference type="Proteomes" id="UP000199236">
    <property type="component" value="Unassembled WGS sequence"/>
</dbReference>
<evidence type="ECO:0000259" key="2">
    <source>
        <dbReference type="PROSITE" id="PS51898"/>
    </source>
</evidence>
<gene>
    <name evidence="3" type="ORF">SAMN04488056_11152</name>
</gene>
<organism evidence="3 4">
    <name type="scientific">Cohaesibacter marisflavi</name>
    <dbReference type="NCBI Taxonomy" id="655353"/>
    <lineage>
        <taxon>Bacteria</taxon>
        <taxon>Pseudomonadati</taxon>
        <taxon>Pseudomonadota</taxon>
        <taxon>Alphaproteobacteria</taxon>
        <taxon>Hyphomicrobiales</taxon>
        <taxon>Cohaesibacteraceae</taxon>
    </lineage>
</organism>
<feature type="domain" description="Tyr recombinase" evidence="2">
    <location>
        <begin position="1"/>
        <end position="91"/>
    </location>
</feature>
<accession>A0A1I5JB27</accession>
<keyword evidence="4" id="KW-1185">Reference proteome</keyword>
<keyword evidence="1" id="KW-0233">DNA recombination</keyword>
<dbReference type="GO" id="GO:0003677">
    <property type="term" value="F:DNA binding"/>
    <property type="evidence" value="ECO:0007669"/>
    <property type="project" value="InterPro"/>
</dbReference>
<proteinExistence type="predicted"/>